<protein>
    <submittedName>
        <fullName evidence="5">Phage integrase family protein</fullName>
    </submittedName>
</protein>
<reference evidence="5 6" key="1">
    <citation type="submission" date="2015-02" db="EMBL/GenBank/DDBJ databases">
        <title>Genome Sequencing of Rickettsiales.</title>
        <authorList>
            <person name="Daugherty S.C."/>
            <person name="Su Q."/>
            <person name="Abolude K."/>
            <person name="Beier-Sexton M."/>
            <person name="Carlyon J.A."/>
            <person name="Carter R."/>
            <person name="Day N.P."/>
            <person name="Dumler S.J."/>
            <person name="Dyachenko V."/>
            <person name="Godinez A."/>
            <person name="Kurtti T.J."/>
            <person name="Lichay M."/>
            <person name="Mullins K.E."/>
            <person name="Ott S."/>
            <person name="Pappas-Brown V."/>
            <person name="Paris D.H."/>
            <person name="Patel P."/>
            <person name="Richards A.L."/>
            <person name="Sadzewicz L."/>
            <person name="Sears K."/>
            <person name="Seidman D."/>
            <person name="Sengamalay N."/>
            <person name="Stenos J."/>
            <person name="Tallon L.J."/>
            <person name="Vincent G."/>
            <person name="Fraser C.M."/>
            <person name="Munderloh U."/>
            <person name="Dunning-Hotopp J.C."/>
        </authorList>
    </citation>
    <scope>NUCLEOTIDE SEQUENCE [LARGE SCALE GENOMIC DNA]</scope>
    <source>
        <strain evidence="5 6">Gilliam</strain>
    </source>
</reference>
<evidence type="ECO:0000259" key="4">
    <source>
        <dbReference type="PROSITE" id="PS51898"/>
    </source>
</evidence>
<gene>
    <name evidence="5" type="ORF">OTSGILL_0510</name>
</gene>
<dbReference type="GO" id="GO:0003677">
    <property type="term" value="F:DNA binding"/>
    <property type="evidence" value="ECO:0007669"/>
    <property type="project" value="InterPro"/>
</dbReference>
<dbReference type="PANTHER" id="PTHR30629:SF2">
    <property type="entry name" value="PROPHAGE INTEGRASE INTS-RELATED"/>
    <property type="match status" value="1"/>
</dbReference>
<proteinExistence type="inferred from homology"/>
<dbReference type="SUPFAM" id="SSF56349">
    <property type="entry name" value="DNA breaking-rejoining enzymes"/>
    <property type="match status" value="1"/>
</dbReference>
<dbReference type="GO" id="GO:0015074">
    <property type="term" value="P:DNA integration"/>
    <property type="evidence" value="ECO:0007669"/>
    <property type="project" value="UniProtKB-KW"/>
</dbReference>
<dbReference type="GO" id="GO:0006310">
    <property type="term" value="P:DNA recombination"/>
    <property type="evidence" value="ECO:0007669"/>
    <property type="project" value="UniProtKB-KW"/>
</dbReference>
<dbReference type="InterPro" id="IPR013762">
    <property type="entry name" value="Integrase-like_cat_sf"/>
</dbReference>
<dbReference type="InterPro" id="IPR011010">
    <property type="entry name" value="DNA_brk_join_enz"/>
</dbReference>
<evidence type="ECO:0000256" key="2">
    <source>
        <dbReference type="ARBA" id="ARBA00022908"/>
    </source>
</evidence>
<keyword evidence="3" id="KW-0233">DNA recombination</keyword>
<dbReference type="Pfam" id="PF00589">
    <property type="entry name" value="Phage_integrase"/>
    <property type="match status" value="1"/>
</dbReference>
<dbReference type="AlphaFoldDB" id="A0A0F3MGU7"/>
<dbReference type="EMBL" id="LANO01000004">
    <property type="protein sequence ID" value="KJV53779.1"/>
    <property type="molecule type" value="Genomic_DNA"/>
</dbReference>
<dbReference type="InterPro" id="IPR050808">
    <property type="entry name" value="Phage_Integrase"/>
</dbReference>
<feature type="domain" description="Tyr recombinase" evidence="4">
    <location>
        <begin position="1"/>
        <end position="105"/>
    </location>
</feature>
<name>A0A0F3MGU7_ORITS</name>
<evidence type="ECO:0000256" key="1">
    <source>
        <dbReference type="ARBA" id="ARBA00008857"/>
    </source>
</evidence>
<dbReference type="Gene3D" id="1.10.443.10">
    <property type="entry name" value="Intergrase catalytic core"/>
    <property type="match status" value="1"/>
</dbReference>
<dbReference type="Proteomes" id="UP000033769">
    <property type="component" value="Unassembled WGS sequence"/>
</dbReference>
<accession>A0A0F3MGU7</accession>
<evidence type="ECO:0000313" key="5">
    <source>
        <dbReference type="EMBL" id="KJV53779.1"/>
    </source>
</evidence>
<evidence type="ECO:0000313" key="6">
    <source>
        <dbReference type="Proteomes" id="UP000033769"/>
    </source>
</evidence>
<organism evidence="5 6">
    <name type="scientific">Orientia tsutsugamushi str. Gilliam</name>
    <dbReference type="NCBI Taxonomy" id="1359184"/>
    <lineage>
        <taxon>Bacteria</taxon>
        <taxon>Pseudomonadati</taxon>
        <taxon>Pseudomonadota</taxon>
        <taxon>Alphaproteobacteria</taxon>
        <taxon>Rickettsiales</taxon>
        <taxon>Rickettsiaceae</taxon>
        <taxon>Rickettsieae</taxon>
        <taxon>Orientia</taxon>
    </lineage>
</organism>
<keyword evidence="2" id="KW-0229">DNA integration</keyword>
<dbReference type="PATRIC" id="fig|1359184.3.peg.1886"/>
<evidence type="ECO:0000256" key="3">
    <source>
        <dbReference type="ARBA" id="ARBA00023172"/>
    </source>
</evidence>
<comment type="similarity">
    <text evidence="1">Belongs to the 'phage' integrase family.</text>
</comment>
<dbReference type="PROSITE" id="PS51898">
    <property type="entry name" value="TYR_RECOMBINASE"/>
    <property type="match status" value="1"/>
</dbReference>
<comment type="caution">
    <text evidence="5">The sequence shown here is derived from an EMBL/GenBank/DDBJ whole genome shotgun (WGS) entry which is preliminary data.</text>
</comment>
<dbReference type="PANTHER" id="PTHR30629">
    <property type="entry name" value="PROPHAGE INTEGRASE"/>
    <property type="match status" value="1"/>
</dbReference>
<sequence>MAHSNIILGMRWKEISFSKKNMWYTKKTKSKNSKQLYVWLADKLIEILKNRKLCSNSEWILPSPKNNSKHISYSTIHQAWDKIRKKAGIPNVTIHDLRRTLPLEW</sequence>
<dbReference type="InterPro" id="IPR002104">
    <property type="entry name" value="Integrase_catalytic"/>
</dbReference>